<dbReference type="InterPro" id="IPR036270">
    <property type="entry name" value="UPF0358_sf"/>
</dbReference>
<organism evidence="1 2">
    <name type="scientific">Latilactobacillus sakei</name>
    <name type="common">Lactobacillus sakei</name>
    <dbReference type="NCBI Taxonomy" id="1599"/>
    <lineage>
        <taxon>Bacteria</taxon>
        <taxon>Bacillati</taxon>
        <taxon>Bacillota</taxon>
        <taxon>Bacilli</taxon>
        <taxon>Lactobacillales</taxon>
        <taxon>Lactobacillaceae</taxon>
        <taxon>Latilactobacillus</taxon>
    </lineage>
</organism>
<sequence>MMIKQETTGYMTLKSDAAKIEALLTKQFDALCLSQCPIIEEIIDTQLFGFTKEVDFAKRVRLISDQEGSQLVNELETRINQLYLEIYQTQAQNEVHRN</sequence>
<dbReference type="EMBL" id="OKRC01000009">
    <property type="protein sequence ID" value="SPE22727.1"/>
    <property type="molecule type" value="Genomic_DNA"/>
</dbReference>
<protein>
    <submittedName>
        <fullName evidence="1">Uncharacterized protein</fullName>
    </submittedName>
</protein>
<dbReference type="Gene3D" id="1.10.287.750">
    <property type="entry name" value="SO2669-like"/>
    <property type="match status" value="1"/>
</dbReference>
<dbReference type="Pfam" id="PF07408">
    <property type="entry name" value="DUF1507"/>
    <property type="match status" value="1"/>
</dbReference>
<name>A0AAE8SBM5_LATSK</name>
<comment type="caution">
    <text evidence="1">The sequence shown here is derived from an EMBL/GenBank/DDBJ whole genome shotgun (WGS) entry which is preliminary data.</text>
</comment>
<reference evidence="1 2" key="1">
    <citation type="submission" date="2018-02" db="EMBL/GenBank/DDBJ databases">
        <authorList>
            <person name="Rodrigo-Torres L."/>
            <person name="Arahal R. D."/>
            <person name="Lucena T."/>
        </authorList>
    </citation>
    <scope>NUCLEOTIDE SEQUENCE [LARGE SCALE GENOMIC DNA]</scope>
    <source>
        <strain evidence="1 2">CECT 9267</strain>
    </source>
</reference>
<gene>
    <name evidence="1" type="ORF">LAS9267_01751</name>
</gene>
<dbReference type="NCBIfam" id="NF010187">
    <property type="entry name" value="PRK13666.1"/>
    <property type="match status" value="1"/>
</dbReference>
<proteinExistence type="predicted"/>
<dbReference type="Proteomes" id="UP000239650">
    <property type="component" value="Unassembled WGS sequence"/>
</dbReference>
<accession>A0AAE8SBM5</accession>
<evidence type="ECO:0000313" key="2">
    <source>
        <dbReference type="Proteomes" id="UP000239650"/>
    </source>
</evidence>
<dbReference type="InterPro" id="IPR009983">
    <property type="entry name" value="UPF0358"/>
</dbReference>
<dbReference type="SUPFAM" id="SSF140404">
    <property type="entry name" value="EF2458-like"/>
    <property type="match status" value="1"/>
</dbReference>
<dbReference type="AlphaFoldDB" id="A0AAE8SBM5"/>
<dbReference type="GeneID" id="57133934"/>
<evidence type="ECO:0000313" key="1">
    <source>
        <dbReference type="EMBL" id="SPE22727.1"/>
    </source>
</evidence>
<dbReference type="RefSeq" id="WP_016265221.1">
    <property type="nucleotide sequence ID" value="NZ_CAKMCP010000001.1"/>
</dbReference>